<feature type="domain" description="Fido" evidence="3">
    <location>
        <begin position="180"/>
        <end position="333"/>
    </location>
</feature>
<dbReference type="PANTHER" id="PTHR13504:SF38">
    <property type="entry name" value="FIDO DOMAIN-CONTAINING PROTEIN"/>
    <property type="match status" value="1"/>
</dbReference>
<keyword evidence="2" id="KW-0067">ATP-binding</keyword>
<dbReference type="Gene3D" id="1.10.3290.10">
    <property type="entry name" value="Fido-like domain"/>
    <property type="match status" value="1"/>
</dbReference>
<gene>
    <name evidence="4" type="ORF">FNZ56_08110</name>
</gene>
<keyword evidence="5" id="KW-1185">Reference proteome</keyword>
<dbReference type="Pfam" id="PF02661">
    <property type="entry name" value="Fic"/>
    <property type="match status" value="1"/>
</dbReference>
<feature type="active site" evidence="1">
    <location>
        <position position="271"/>
    </location>
</feature>
<dbReference type="PROSITE" id="PS51459">
    <property type="entry name" value="FIDO"/>
    <property type="match status" value="1"/>
</dbReference>
<protein>
    <submittedName>
        <fullName evidence="4">Fic family protein</fullName>
    </submittedName>
</protein>
<dbReference type="AlphaFoldDB" id="A0A516V5P2"/>
<evidence type="ECO:0000256" key="2">
    <source>
        <dbReference type="PIRSR" id="PIRSR640198-2"/>
    </source>
</evidence>
<accession>A0A516V5P2</accession>
<evidence type="ECO:0000313" key="5">
    <source>
        <dbReference type="Proteomes" id="UP000315891"/>
    </source>
</evidence>
<dbReference type="RefSeq" id="WP_143879354.1">
    <property type="nucleotide sequence ID" value="NZ_BAABLZ010000001.1"/>
</dbReference>
<dbReference type="EMBL" id="CP041742">
    <property type="protein sequence ID" value="QDQ73842.1"/>
    <property type="molecule type" value="Genomic_DNA"/>
</dbReference>
<dbReference type="InterPro" id="IPR040198">
    <property type="entry name" value="Fido_containing"/>
</dbReference>
<dbReference type="InterPro" id="IPR003812">
    <property type="entry name" value="Fido"/>
</dbReference>
<dbReference type="SUPFAM" id="SSF140931">
    <property type="entry name" value="Fic-like"/>
    <property type="match status" value="1"/>
</dbReference>
<dbReference type="Proteomes" id="UP000315891">
    <property type="component" value="Chromosome"/>
</dbReference>
<evidence type="ECO:0000259" key="3">
    <source>
        <dbReference type="PROSITE" id="PS51459"/>
    </source>
</evidence>
<dbReference type="OrthoDB" id="9807853at2"/>
<dbReference type="PANTHER" id="PTHR13504">
    <property type="entry name" value="FIDO DOMAIN-CONTAINING PROTEIN DDB_G0283145"/>
    <property type="match status" value="1"/>
</dbReference>
<dbReference type="InterPro" id="IPR036597">
    <property type="entry name" value="Fido-like_dom_sf"/>
</dbReference>
<feature type="binding site" evidence="2">
    <location>
        <begin position="215"/>
        <end position="226"/>
    </location>
    <ligand>
        <name>ATP</name>
        <dbReference type="ChEBI" id="CHEBI:30616"/>
    </ligand>
</feature>
<reference evidence="4 5" key="1">
    <citation type="submission" date="2019-07" db="EMBL/GenBank/DDBJ databases">
        <title>Lysobacter weifangensis sp. nov., isolated from bensulfuron-methyl contaminated farmland soil.</title>
        <authorList>
            <person name="Zhao H."/>
        </authorList>
    </citation>
    <scope>NUCLEOTIDE SEQUENCE [LARGE SCALE GENOMIC DNA]</scope>
    <source>
        <strain evidence="4 5">CC-Bw-6</strain>
    </source>
</reference>
<sequence>MKLPVPAPQLADLLGKEVDPNLLLRQRIGPEVAGVYEHWDHLRHLPPSPDLTSLQWWAGIKLARMGRARAVPLLDKEGHPFTVSLTDTMLRKLHFLDREAAGLILGADQDDDASIRRRHLERSLIEEAMTSSQLEGASTTRRVAKEMLVTGRAPRDRSEQMIFNNYATMQSLAGARDKPLTRGMILDIHRRLMREAMDDPGDIGRFRTVEDDVAVFDKADPSRILHRPPPAGELPERLQALCDFANDANEDAFLHPIVKAILLHFMIGYDHPFCDGNGRTARALFYWSMLRSGYWLSEYVSISSVLKKAPEAYARSYLYAESDGADASYFVSHQLDVLIKAVNDFRGYLARKGQERKQSEALLRPDSSFGGQLNHRQRALLLHAIRHPDGEYMIRRHQAAQRVTYATARSDLMGLAAMGLLTQHKRGKGFVFVPVADLSSRLNGKR</sequence>
<dbReference type="GO" id="GO:0005524">
    <property type="term" value="F:ATP binding"/>
    <property type="evidence" value="ECO:0007669"/>
    <property type="project" value="UniProtKB-KW"/>
</dbReference>
<evidence type="ECO:0000256" key="1">
    <source>
        <dbReference type="PIRSR" id="PIRSR640198-1"/>
    </source>
</evidence>
<keyword evidence="2" id="KW-0547">Nucleotide-binding</keyword>
<name>A0A516V5P2_9GAMM</name>
<organism evidence="4 5">
    <name type="scientific">Pseudoluteimonas lycopersici</name>
    <dbReference type="NCBI Taxonomy" id="1324796"/>
    <lineage>
        <taxon>Bacteria</taxon>
        <taxon>Pseudomonadati</taxon>
        <taxon>Pseudomonadota</taxon>
        <taxon>Gammaproteobacteria</taxon>
        <taxon>Lysobacterales</taxon>
        <taxon>Lysobacteraceae</taxon>
        <taxon>Pseudoluteimonas</taxon>
    </lineage>
</organism>
<proteinExistence type="predicted"/>
<evidence type="ECO:0000313" key="4">
    <source>
        <dbReference type="EMBL" id="QDQ73842.1"/>
    </source>
</evidence>
<feature type="binding site" evidence="2">
    <location>
        <begin position="275"/>
        <end position="282"/>
    </location>
    <ligand>
        <name>ATP</name>
        <dbReference type="ChEBI" id="CHEBI:30616"/>
    </ligand>
</feature>